<evidence type="ECO:0000313" key="5">
    <source>
        <dbReference type="EMBL" id="KAF2480476.1"/>
    </source>
</evidence>
<feature type="domain" description="Yeast cell wall synthesis Kre9/Knh1-like N-terminal" evidence="4">
    <location>
        <begin position="28"/>
        <end position="113"/>
    </location>
</feature>
<protein>
    <submittedName>
        <fullName evidence="5">Ser-Thr-rich glycosyl-phosphatidyl-inositol-anchored membrane family-domain-containing protein</fullName>
    </submittedName>
</protein>
<dbReference type="Proteomes" id="UP000799767">
    <property type="component" value="Unassembled WGS sequence"/>
</dbReference>
<dbReference type="GeneID" id="54479269"/>
<dbReference type="PANTHER" id="PTHR40633:SF1">
    <property type="entry name" value="GPI ANCHORED SERINE-THREONINE RICH PROTEIN (AFU_ORTHOLOGUE AFUA_1G03630)"/>
    <property type="match status" value="1"/>
</dbReference>
<dbReference type="PANTHER" id="PTHR40633">
    <property type="entry name" value="MATRIX PROTEIN, PUTATIVE (AFU_ORTHOLOGUE AFUA_8G05410)-RELATED"/>
    <property type="match status" value="1"/>
</dbReference>
<feature type="chain" id="PRO_5025671460" evidence="3">
    <location>
        <begin position="19"/>
        <end position="222"/>
    </location>
</feature>
<dbReference type="Pfam" id="PF10342">
    <property type="entry name" value="Kre9_KNH"/>
    <property type="match status" value="1"/>
</dbReference>
<sequence>MRVQSILPLLCAPLLAFAQSNPFKIPPTGLAAKGGQALNLEWTPTTNGTVSLILRSGNAANLAEGTTIASNIANSGAYTWTPSNSITTGSDYTVEIVDDTDPNLTNYTPYFTLDTPTTASQTTSMVTLGAPSTSGGKTRSAKSTGSSSSSSSSSGSPSVTSSSSSASPSGLTTATSASPTPTGAASSAASTSPSSPTATGAAAKMNAMAAGVFGLALGALAL</sequence>
<accession>A0A6A6PKZ3</accession>
<organism evidence="5 6">
    <name type="scientific">Neohortaea acidophila</name>
    <dbReference type="NCBI Taxonomy" id="245834"/>
    <lineage>
        <taxon>Eukaryota</taxon>
        <taxon>Fungi</taxon>
        <taxon>Dikarya</taxon>
        <taxon>Ascomycota</taxon>
        <taxon>Pezizomycotina</taxon>
        <taxon>Dothideomycetes</taxon>
        <taxon>Dothideomycetidae</taxon>
        <taxon>Mycosphaerellales</taxon>
        <taxon>Teratosphaeriaceae</taxon>
        <taxon>Neohortaea</taxon>
    </lineage>
</organism>
<reference evidence="5" key="1">
    <citation type="journal article" date="2020" name="Stud. Mycol.">
        <title>101 Dothideomycetes genomes: a test case for predicting lifestyles and emergence of pathogens.</title>
        <authorList>
            <person name="Haridas S."/>
            <person name="Albert R."/>
            <person name="Binder M."/>
            <person name="Bloem J."/>
            <person name="Labutti K."/>
            <person name="Salamov A."/>
            <person name="Andreopoulos B."/>
            <person name="Baker S."/>
            <person name="Barry K."/>
            <person name="Bills G."/>
            <person name="Bluhm B."/>
            <person name="Cannon C."/>
            <person name="Castanera R."/>
            <person name="Culley D."/>
            <person name="Daum C."/>
            <person name="Ezra D."/>
            <person name="Gonzalez J."/>
            <person name="Henrissat B."/>
            <person name="Kuo A."/>
            <person name="Liang C."/>
            <person name="Lipzen A."/>
            <person name="Lutzoni F."/>
            <person name="Magnuson J."/>
            <person name="Mondo S."/>
            <person name="Nolan M."/>
            <person name="Ohm R."/>
            <person name="Pangilinan J."/>
            <person name="Park H.-J."/>
            <person name="Ramirez L."/>
            <person name="Alfaro M."/>
            <person name="Sun H."/>
            <person name="Tritt A."/>
            <person name="Yoshinaga Y."/>
            <person name="Zwiers L.-H."/>
            <person name="Turgeon B."/>
            <person name="Goodwin S."/>
            <person name="Spatafora J."/>
            <person name="Crous P."/>
            <person name="Grigoriev I."/>
        </authorList>
    </citation>
    <scope>NUCLEOTIDE SEQUENCE</scope>
    <source>
        <strain evidence="5">CBS 113389</strain>
    </source>
</reference>
<evidence type="ECO:0000256" key="3">
    <source>
        <dbReference type="SAM" id="SignalP"/>
    </source>
</evidence>
<feature type="region of interest" description="Disordered" evidence="2">
    <location>
        <begin position="122"/>
        <end position="200"/>
    </location>
</feature>
<keyword evidence="6" id="KW-1185">Reference proteome</keyword>
<evidence type="ECO:0000313" key="6">
    <source>
        <dbReference type="Proteomes" id="UP000799767"/>
    </source>
</evidence>
<proteinExistence type="predicted"/>
<dbReference type="InterPro" id="IPR052982">
    <property type="entry name" value="SRP1/TIP1-like"/>
</dbReference>
<evidence type="ECO:0000256" key="1">
    <source>
        <dbReference type="ARBA" id="ARBA00022729"/>
    </source>
</evidence>
<gene>
    <name evidence="5" type="ORF">BDY17DRAFT_355353</name>
</gene>
<feature type="compositionally biased region" description="Low complexity" evidence="2">
    <location>
        <begin position="132"/>
        <end position="200"/>
    </location>
</feature>
<dbReference type="InterPro" id="IPR018466">
    <property type="entry name" value="Kre9/Knh1-like_N"/>
</dbReference>
<evidence type="ECO:0000259" key="4">
    <source>
        <dbReference type="Pfam" id="PF10342"/>
    </source>
</evidence>
<dbReference type="EMBL" id="MU001639">
    <property type="protein sequence ID" value="KAF2480476.1"/>
    <property type="molecule type" value="Genomic_DNA"/>
</dbReference>
<dbReference type="AlphaFoldDB" id="A0A6A6PKZ3"/>
<name>A0A6A6PKZ3_9PEZI</name>
<evidence type="ECO:0000256" key="2">
    <source>
        <dbReference type="SAM" id="MobiDB-lite"/>
    </source>
</evidence>
<dbReference type="RefSeq" id="XP_033587046.1">
    <property type="nucleotide sequence ID" value="XM_033738267.1"/>
</dbReference>
<feature type="signal peptide" evidence="3">
    <location>
        <begin position="1"/>
        <end position="18"/>
    </location>
</feature>
<keyword evidence="1 3" id="KW-0732">Signal</keyword>
<dbReference type="OrthoDB" id="2260257at2759"/>